<keyword evidence="1" id="KW-0812">Transmembrane</keyword>
<dbReference type="EMBL" id="WHJH01000013">
    <property type="protein sequence ID" value="NHZ89975.1"/>
    <property type="molecule type" value="Genomic_DNA"/>
</dbReference>
<dbReference type="Proteomes" id="UP000609726">
    <property type="component" value="Unassembled WGS sequence"/>
</dbReference>
<keyword evidence="1" id="KW-0472">Membrane</keyword>
<organism evidence="2 3">
    <name type="scientific">Massilia mucilaginosa</name>
    <dbReference type="NCBI Taxonomy" id="2609282"/>
    <lineage>
        <taxon>Bacteria</taxon>
        <taxon>Pseudomonadati</taxon>
        <taxon>Pseudomonadota</taxon>
        <taxon>Betaproteobacteria</taxon>
        <taxon>Burkholderiales</taxon>
        <taxon>Oxalobacteraceae</taxon>
        <taxon>Telluria group</taxon>
        <taxon>Massilia</taxon>
    </lineage>
</organism>
<proteinExistence type="predicted"/>
<evidence type="ECO:0000313" key="3">
    <source>
        <dbReference type="Proteomes" id="UP000609726"/>
    </source>
</evidence>
<feature type="transmembrane region" description="Helical" evidence="1">
    <location>
        <begin position="20"/>
        <end position="41"/>
    </location>
</feature>
<evidence type="ECO:0000256" key="1">
    <source>
        <dbReference type="SAM" id="Phobius"/>
    </source>
</evidence>
<gene>
    <name evidence="2" type="ORF">F2P45_13265</name>
</gene>
<keyword evidence="3" id="KW-1185">Reference proteome</keyword>
<reference evidence="2 3" key="1">
    <citation type="submission" date="2019-10" db="EMBL/GenBank/DDBJ databases">
        <title>Taxonomy of Antarctic Massilia spp.: description of Massilia rubra sp. nov., Massilia aquatica sp. nov., Massilia mucilaginosa sp. nov., Massilia frigida sp. nov. isolated from streams, lakes and regoliths.</title>
        <authorList>
            <person name="Holochova P."/>
            <person name="Sedlacek I."/>
            <person name="Kralova S."/>
            <person name="Maslanova I."/>
            <person name="Busse H.-J."/>
            <person name="Stankova E."/>
            <person name="Vrbovska V."/>
            <person name="Kovarovic V."/>
            <person name="Bartak M."/>
            <person name="Svec P."/>
            <person name="Pantucek R."/>
        </authorList>
    </citation>
    <scope>NUCLEOTIDE SEQUENCE [LARGE SCALE GENOMIC DNA]</scope>
    <source>
        <strain evidence="2 3">CCM 8733</strain>
    </source>
</reference>
<name>A0ABX0NTA8_9BURK</name>
<protein>
    <submittedName>
        <fullName evidence="2">Uncharacterized protein</fullName>
    </submittedName>
</protein>
<keyword evidence="1" id="KW-1133">Transmembrane helix</keyword>
<comment type="caution">
    <text evidence="2">The sequence shown here is derived from an EMBL/GenBank/DDBJ whole genome shotgun (WGS) entry which is preliminary data.</text>
</comment>
<accession>A0ABX0NTA8</accession>
<dbReference type="RefSeq" id="WP_166875470.1">
    <property type="nucleotide sequence ID" value="NZ_WHJH01000013.1"/>
</dbReference>
<sequence>MTVTANLLNWHFVSLSLECRFMKIALLFVLVAVIAGGVLFARVYQENRRRIDCGMQANTVAGIALRRDKRATRDEVRAAVSGTDSKARSAAQLESMLDAVYVHGIGKSFEEIRNIAWEQCDKNPER</sequence>
<evidence type="ECO:0000313" key="2">
    <source>
        <dbReference type="EMBL" id="NHZ89975.1"/>
    </source>
</evidence>